<dbReference type="STRING" id="48701.ENSPMEP00000017916"/>
<dbReference type="Proteomes" id="UP000261480">
    <property type="component" value="Unplaced"/>
</dbReference>
<feature type="domain" description="C2H2-type" evidence="12">
    <location>
        <begin position="71"/>
        <end position="98"/>
    </location>
</feature>
<dbReference type="PANTHER" id="PTHR24394">
    <property type="entry name" value="ZINC FINGER PROTEIN"/>
    <property type="match status" value="1"/>
</dbReference>
<dbReference type="SUPFAM" id="SSF57667">
    <property type="entry name" value="beta-beta-alpha zinc fingers"/>
    <property type="match status" value="2"/>
</dbReference>
<dbReference type="GO" id="GO:0003677">
    <property type="term" value="F:DNA binding"/>
    <property type="evidence" value="ECO:0007669"/>
    <property type="project" value="UniProtKB-KW"/>
</dbReference>
<evidence type="ECO:0000313" key="14">
    <source>
        <dbReference type="Proteomes" id="UP000261480"/>
    </source>
</evidence>
<keyword evidence="5 11" id="KW-0863">Zinc-finger</keyword>
<proteinExistence type="inferred from homology"/>
<sequence length="140" mass="16319">MFRSTLEKNLFLVRNGFGVRNVVKHLTWGTLKNHIIHKGEKPFACSNCDKCFRLRSDLHRRIVIHTGWKPFGCSYCGASFTHQGNLNRHIRHHTGEKPFFCDYCDKRFSENSYLTCHVSTHLREQKIATGIRRHACNECG</sequence>
<evidence type="ECO:0000313" key="13">
    <source>
        <dbReference type="Ensembl" id="ENSPMEP00000017916.1"/>
    </source>
</evidence>
<evidence type="ECO:0000259" key="12">
    <source>
        <dbReference type="PROSITE" id="PS50157"/>
    </source>
</evidence>
<dbReference type="Pfam" id="PF00096">
    <property type="entry name" value="zf-C2H2"/>
    <property type="match status" value="1"/>
</dbReference>
<name>A0A3B3XSB8_9TELE</name>
<keyword evidence="9" id="KW-0804">Transcription</keyword>
<evidence type="ECO:0000256" key="7">
    <source>
        <dbReference type="ARBA" id="ARBA00023015"/>
    </source>
</evidence>
<dbReference type="FunFam" id="3.30.160.60:FF:000557">
    <property type="entry name" value="zinc finger and SCAN domain-containing protein 29"/>
    <property type="match status" value="1"/>
</dbReference>
<protein>
    <recommendedName>
        <fullName evidence="12">C2H2-type domain-containing protein</fullName>
    </recommendedName>
</protein>
<dbReference type="AlphaFoldDB" id="A0A3B3XSB8"/>
<keyword evidence="8" id="KW-0238">DNA-binding</keyword>
<dbReference type="PROSITE" id="PS50157">
    <property type="entry name" value="ZINC_FINGER_C2H2_2"/>
    <property type="match status" value="3"/>
</dbReference>
<keyword evidence="4" id="KW-0677">Repeat</keyword>
<dbReference type="Gene3D" id="3.30.160.60">
    <property type="entry name" value="Classic Zinc Finger"/>
    <property type="match status" value="3"/>
</dbReference>
<dbReference type="InterPro" id="IPR036236">
    <property type="entry name" value="Znf_C2H2_sf"/>
</dbReference>
<dbReference type="FunFam" id="3.30.160.60:FF:002061">
    <property type="entry name" value="Uncharacterized protein"/>
    <property type="match status" value="1"/>
</dbReference>
<dbReference type="GO" id="GO:0008270">
    <property type="term" value="F:zinc ion binding"/>
    <property type="evidence" value="ECO:0007669"/>
    <property type="project" value="UniProtKB-KW"/>
</dbReference>
<dbReference type="PROSITE" id="PS00028">
    <property type="entry name" value="ZINC_FINGER_C2H2_1"/>
    <property type="match status" value="2"/>
</dbReference>
<dbReference type="GO" id="GO:0005634">
    <property type="term" value="C:nucleus"/>
    <property type="evidence" value="ECO:0007669"/>
    <property type="project" value="UniProtKB-SubCell"/>
</dbReference>
<dbReference type="Ensembl" id="ENSPMET00000026898.1">
    <property type="protein sequence ID" value="ENSPMEP00000017916.1"/>
    <property type="gene ID" value="ENSPMEG00000020813.1"/>
</dbReference>
<evidence type="ECO:0000256" key="6">
    <source>
        <dbReference type="ARBA" id="ARBA00022833"/>
    </source>
</evidence>
<dbReference type="InterPro" id="IPR013087">
    <property type="entry name" value="Znf_C2H2_type"/>
</dbReference>
<comment type="similarity">
    <text evidence="2">Belongs to the krueppel C2H2-type zinc-finger protein family.</text>
</comment>
<evidence type="ECO:0000256" key="4">
    <source>
        <dbReference type="ARBA" id="ARBA00022737"/>
    </source>
</evidence>
<keyword evidence="10" id="KW-0539">Nucleus</keyword>
<evidence type="ECO:0000256" key="5">
    <source>
        <dbReference type="ARBA" id="ARBA00022771"/>
    </source>
</evidence>
<keyword evidence="7" id="KW-0805">Transcription regulation</keyword>
<evidence type="ECO:0000256" key="8">
    <source>
        <dbReference type="ARBA" id="ARBA00023125"/>
    </source>
</evidence>
<keyword evidence="14" id="KW-1185">Reference proteome</keyword>
<evidence type="ECO:0000256" key="2">
    <source>
        <dbReference type="ARBA" id="ARBA00006991"/>
    </source>
</evidence>
<keyword evidence="3" id="KW-0479">Metal-binding</keyword>
<evidence type="ECO:0000256" key="11">
    <source>
        <dbReference type="PROSITE-ProRule" id="PRU00042"/>
    </source>
</evidence>
<feature type="domain" description="C2H2-type" evidence="12">
    <location>
        <begin position="99"/>
        <end position="126"/>
    </location>
</feature>
<dbReference type="PANTHER" id="PTHR24394:SF44">
    <property type="entry name" value="ZINC FINGER PROTEIN 271-LIKE"/>
    <property type="match status" value="1"/>
</dbReference>
<dbReference type="FunFam" id="3.30.160.60:FF:001480">
    <property type="entry name" value="Si:cabz01071911.3"/>
    <property type="match status" value="1"/>
</dbReference>
<dbReference type="SMART" id="SM00355">
    <property type="entry name" value="ZnF_C2H2"/>
    <property type="match status" value="3"/>
</dbReference>
<accession>A0A3B3XSB8</accession>
<feature type="domain" description="C2H2-type" evidence="12">
    <location>
        <begin position="43"/>
        <end position="70"/>
    </location>
</feature>
<evidence type="ECO:0000256" key="1">
    <source>
        <dbReference type="ARBA" id="ARBA00004123"/>
    </source>
</evidence>
<reference evidence="13" key="2">
    <citation type="submission" date="2025-09" db="UniProtKB">
        <authorList>
            <consortium name="Ensembl"/>
        </authorList>
    </citation>
    <scope>IDENTIFICATION</scope>
</reference>
<evidence type="ECO:0000256" key="9">
    <source>
        <dbReference type="ARBA" id="ARBA00023163"/>
    </source>
</evidence>
<organism evidence="13 14">
    <name type="scientific">Poecilia mexicana</name>
    <dbReference type="NCBI Taxonomy" id="48701"/>
    <lineage>
        <taxon>Eukaryota</taxon>
        <taxon>Metazoa</taxon>
        <taxon>Chordata</taxon>
        <taxon>Craniata</taxon>
        <taxon>Vertebrata</taxon>
        <taxon>Euteleostomi</taxon>
        <taxon>Actinopterygii</taxon>
        <taxon>Neopterygii</taxon>
        <taxon>Teleostei</taxon>
        <taxon>Neoteleostei</taxon>
        <taxon>Acanthomorphata</taxon>
        <taxon>Ovalentaria</taxon>
        <taxon>Atherinomorphae</taxon>
        <taxon>Cyprinodontiformes</taxon>
        <taxon>Poeciliidae</taxon>
        <taxon>Poeciliinae</taxon>
        <taxon>Poecilia</taxon>
    </lineage>
</organism>
<comment type="subcellular location">
    <subcellularLocation>
        <location evidence="1">Nucleus</location>
    </subcellularLocation>
</comment>
<keyword evidence="6" id="KW-0862">Zinc</keyword>
<dbReference type="GO" id="GO:0000981">
    <property type="term" value="F:DNA-binding transcription factor activity, RNA polymerase II-specific"/>
    <property type="evidence" value="ECO:0007669"/>
    <property type="project" value="TreeGrafter"/>
</dbReference>
<evidence type="ECO:0000256" key="3">
    <source>
        <dbReference type="ARBA" id="ARBA00022723"/>
    </source>
</evidence>
<evidence type="ECO:0000256" key="10">
    <source>
        <dbReference type="ARBA" id="ARBA00023242"/>
    </source>
</evidence>
<reference evidence="13" key="1">
    <citation type="submission" date="2025-08" db="UniProtKB">
        <authorList>
            <consortium name="Ensembl"/>
        </authorList>
    </citation>
    <scope>IDENTIFICATION</scope>
</reference>